<sequence>MNAISDQDIDSAYKELGYLDPRFEQLRERLGTPDPFHFPDGGRTVDSNFAGMVMHILAQQIATRVALVIYDRLVTATGGTPTPETVLMLDVEQLKAIGTSHSKATYVRSFAEAVSSGQLVIDQMDSVSDKDAEESLTRVKGIGPWSAEMFLIHQLRRSDILPAGDLGIRAAIRNLDSLPEVPSIDEVRARGEAWKPYRTYAAALLWRSLSEPAAAALDRSEEA</sequence>
<keyword evidence="8" id="KW-1185">Reference proteome</keyword>
<comment type="catalytic activity">
    <reaction evidence="1">
        <text>Hydrolysis of alkylated DNA, releasing 3-methyladenine, 3-methylguanine, 7-methylguanine and 7-methyladenine.</text>
        <dbReference type="EC" id="3.2.2.21"/>
    </reaction>
</comment>
<dbReference type="GO" id="GO:0006307">
    <property type="term" value="P:DNA alkylation repair"/>
    <property type="evidence" value="ECO:0007669"/>
    <property type="project" value="TreeGrafter"/>
</dbReference>
<dbReference type="GO" id="GO:0008725">
    <property type="term" value="F:DNA-3-methyladenine glycosylase activity"/>
    <property type="evidence" value="ECO:0007669"/>
    <property type="project" value="TreeGrafter"/>
</dbReference>
<dbReference type="GO" id="GO:0032131">
    <property type="term" value="F:alkylated DNA binding"/>
    <property type="evidence" value="ECO:0007669"/>
    <property type="project" value="TreeGrafter"/>
</dbReference>
<evidence type="ECO:0000313" key="7">
    <source>
        <dbReference type="EMBL" id="PXA67098.1"/>
    </source>
</evidence>
<dbReference type="Proteomes" id="UP000246722">
    <property type="component" value="Unassembled WGS sequence"/>
</dbReference>
<keyword evidence="5" id="KW-0234">DNA repair</keyword>
<name>A0A317ZMI4_9MICO</name>
<dbReference type="PANTHER" id="PTHR43003:SF5">
    <property type="entry name" value="DNA-3-METHYLADENINE GLYCOSYLASE"/>
    <property type="match status" value="1"/>
</dbReference>
<accession>A0A317ZMI4</accession>
<gene>
    <name evidence="7" type="ORF">CTB96_10010</name>
</gene>
<evidence type="ECO:0000259" key="6">
    <source>
        <dbReference type="SMART" id="SM00478"/>
    </source>
</evidence>
<comment type="similarity">
    <text evidence="2">Belongs to the alkylbase DNA glycosidase AlkA family.</text>
</comment>
<dbReference type="Gene3D" id="1.10.1670.40">
    <property type="match status" value="1"/>
</dbReference>
<dbReference type="FunFam" id="1.10.340.30:FF:000004">
    <property type="entry name" value="DNA-3-methyladenine glycosylase II"/>
    <property type="match status" value="1"/>
</dbReference>
<dbReference type="GO" id="GO:0005737">
    <property type="term" value="C:cytoplasm"/>
    <property type="evidence" value="ECO:0007669"/>
    <property type="project" value="TreeGrafter"/>
</dbReference>
<dbReference type="InterPro" id="IPR011257">
    <property type="entry name" value="DNA_glycosylase"/>
</dbReference>
<organism evidence="7 8">
    <name type="scientific">Cryobacterium arcticum</name>
    <dbReference type="NCBI Taxonomy" id="670052"/>
    <lineage>
        <taxon>Bacteria</taxon>
        <taxon>Bacillati</taxon>
        <taxon>Actinomycetota</taxon>
        <taxon>Actinomycetes</taxon>
        <taxon>Micrococcales</taxon>
        <taxon>Microbacteriaceae</taxon>
        <taxon>Cryobacterium</taxon>
    </lineage>
</organism>
<dbReference type="GO" id="GO:0043916">
    <property type="term" value="F:DNA-7-methylguanine glycosylase activity"/>
    <property type="evidence" value="ECO:0007669"/>
    <property type="project" value="TreeGrafter"/>
</dbReference>
<evidence type="ECO:0000256" key="5">
    <source>
        <dbReference type="ARBA" id="ARBA00023204"/>
    </source>
</evidence>
<dbReference type="SUPFAM" id="SSF48150">
    <property type="entry name" value="DNA-glycosylase"/>
    <property type="match status" value="1"/>
</dbReference>
<dbReference type="AlphaFoldDB" id="A0A317ZMI4"/>
<dbReference type="GO" id="GO:0032993">
    <property type="term" value="C:protein-DNA complex"/>
    <property type="evidence" value="ECO:0007669"/>
    <property type="project" value="TreeGrafter"/>
</dbReference>
<evidence type="ECO:0000256" key="3">
    <source>
        <dbReference type="ARBA" id="ARBA00012000"/>
    </source>
</evidence>
<evidence type="ECO:0000256" key="4">
    <source>
        <dbReference type="ARBA" id="ARBA00022763"/>
    </source>
</evidence>
<reference evidence="7 8" key="1">
    <citation type="submission" date="2018-05" db="EMBL/GenBank/DDBJ databases">
        <title>Genetic diversity of glacier-inhabiting Cryobacterium bacteria in China and description of Cryobacterium mengkeensis sp. nov. and Arthrobacter glacialis sp. nov.</title>
        <authorList>
            <person name="Liu Q."/>
            <person name="Xin Y.-H."/>
        </authorList>
    </citation>
    <scope>NUCLEOTIDE SEQUENCE [LARGE SCALE GENOMIC DNA]</scope>
    <source>
        <strain evidence="7 8">SK-1</strain>
    </source>
</reference>
<dbReference type="EMBL" id="QHLY01000012">
    <property type="protein sequence ID" value="PXA67098.1"/>
    <property type="molecule type" value="Genomic_DNA"/>
</dbReference>
<dbReference type="Pfam" id="PF00730">
    <property type="entry name" value="HhH-GPD"/>
    <property type="match status" value="1"/>
</dbReference>
<feature type="domain" description="HhH-GPD" evidence="6">
    <location>
        <begin position="56"/>
        <end position="210"/>
    </location>
</feature>
<evidence type="ECO:0000256" key="2">
    <source>
        <dbReference type="ARBA" id="ARBA00010817"/>
    </source>
</evidence>
<dbReference type="Gene3D" id="1.10.340.30">
    <property type="entry name" value="Hypothetical protein, domain 2"/>
    <property type="match status" value="1"/>
</dbReference>
<dbReference type="InterPro" id="IPR051912">
    <property type="entry name" value="Alkylbase_DNA_Glycosylase/TA"/>
</dbReference>
<dbReference type="SMART" id="SM00478">
    <property type="entry name" value="ENDO3c"/>
    <property type="match status" value="1"/>
</dbReference>
<dbReference type="EC" id="3.2.2.21" evidence="3"/>
<dbReference type="GO" id="GO:0006285">
    <property type="term" value="P:base-excision repair, AP site formation"/>
    <property type="evidence" value="ECO:0007669"/>
    <property type="project" value="TreeGrafter"/>
</dbReference>
<evidence type="ECO:0000256" key="1">
    <source>
        <dbReference type="ARBA" id="ARBA00000086"/>
    </source>
</evidence>
<dbReference type="CDD" id="cd00056">
    <property type="entry name" value="ENDO3c"/>
    <property type="match status" value="1"/>
</dbReference>
<evidence type="ECO:0000313" key="8">
    <source>
        <dbReference type="Proteomes" id="UP000246722"/>
    </source>
</evidence>
<protein>
    <recommendedName>
        <fullName evidence="3">DNA-3-methyladenine glycosylase II</fullName>
        <ecNumber evidence="3">3.2.2.21</ecNumber>
    </recommendedName>
</protein>
<proteinExistence type="inferred from homology"/>
<keyword evidence="4" id="KW-0227">DNA damage</keyword>
<comment type="caution">
    <text evidence="7">The sequence shown here is derived from an EMBL/GenBank/DDBJ whole genome shotgun (WGS) entry which is preliminary data.</text>
</comment>
<dbReference type="InterPro" id="IPR003265">
    <property type="entry name" value="HhH-GPD_domain"/>
</dbReference>
<dbReference type="PANTHER" id="PTHR43003">
    <property type="entry name" value="DNA-3-METHYLADENINE GLYCOSYLASE"/>
    <property type="match status" value="1"/>
</dbReference>